<keyword evidence="12 16" id="KW-0408">Iron</keyword>
<organism evidence="18">
    <name type="scientific">Pieris rapae</name>
    <name type="common">Small white butterfly</name>
    <name type="synonym">Artogeia rapae</name>
    <dbReference type="NCBI Taxonomy" id="64459"/>
    <lineage>
        <taxon>Eukaryota</taxon>
        <taxon>Metazoa</taxon>
        <taxon>Ecdysozoa</taxon>
        <taxon>Arthropoda</taxon>
        <taxon>Hexapoda</taxon>
        <taxon>Insecta</taxon>
        <taxon>Pterygota</taxon>
        <taxon>Neoptera</taxon>
        <taxon>Endopterygota</taxon>
        <taxon>Lepidoptera</taxon>
        <taxon>Glossata</taxon>
        <taxon>Ditrysia</taxon>
        <taxon>Papilionoidea</taxon>
        <taxon>Pieridae</taxon>
        <taxon>Pierinae</taxon>
        <taxon>Pieris</taxon>
    </lineage>
</organism>
<evidence type="ECO:0000256" key="1">
    <source>
        <dbReference type="ARBA" id="ARBA00001971"/>
    </source>
</evidence>
<dbReference type="PROSITE" id="PS00086">
    <property type="entry name" value="CYTOCHROME_P450"/>
    <property type="match status" value="1"/>
</dbReference>
<accession>A0A1V0D9F6</accession>
<dbReference type="InterPro" id="IPR050476">
    <property type="entry name" value="Insect_CytP450_Detox"/>
</dbReference>
<keyword evidence="13 17" id="KW-0503">Monooxygenase</keyword>
<evidence type="ECO:0000256" key="12">
    <source>
        <dbReference type="ARBA" id="ARBA00023004"/>
    </source>
</evidence>
<dbReference type="InterPro" id="IPR001128">
    <property type="entry name" value="Cyt_P450"/>
</dbReference>
<comment type="function">
    <text evidence="2">May be involved in the metabolism of insect hormones and in the breakdown of synthetic insecticides.</text>
</comment>
<evidence type="ECO:0000256" key="10">
    <source>
        <dbReference type="ARBA" id="ARBA00022848"/>
    </source>
</evidence>
<evidence type="ECO:0000256" key="2">
    <source>
        <dbReference type="ARBA" id="ARBA00003690"/>
    </source>
</evidence>
<keyword evidence="7 16" id="KW-0349">Heme</keyword>
<dbReference type="GO" id="GO:0020037">
    <property type="term" value="F:heme binding"/>
    <property type="evidence" value="ECO:0007669"/>
    <property type="project" value="InterPro"/>
</dbReference>
<comment type="subcellular location">
    <subcellularLocation>
        <location evidence="4">Endoplasmic reticulum membrane</location>
        <topology evidence="4">Peripheral membrane protein</topology>
    </subcellularLocation>
    <subcellularLocation>
        <location evidence="3">Microsome membrane</location>
        <topology evidence="3">Peripheral membrane protein</topology>
    </subcellularLocation>
</comment>
<keyword evidence="14" id="KW-0472">Membrane</keyword>
<dbReference type="PRINTS" id="PR00385">
    <property type="entry name" value="P450"/>
</dbReference>
<keyword evidence="9" id="KW-0256">Endoplasmic reticulum</keyword>
<protein>
    <recommendedName>
        <fullName evidence="6">unspecific monooxygenase</fullName>
        <ecNumber evidence="6">1.14.14.1</ecNumber>
    </recommendedName>
</protein>
<dbReference type="CDD" id="cd11056">
    <property type="entry name" value="CYP6-like"/>
    <property type="match status" value="1"/>
</dbReference>
<dbReference type="PRINTS" id="PR00465">
    <property type="entry name" value="EP450IV"/>
</dbReference>
<comment type="catalytic activity">
    <reaction evidence="15">
        <text>an organic molecule + reduced [NADPH--hemoprotein reductase] + O2 = an alcohol + oxidized [NADPH--hemoprotein reductase] + H2O + H(+)</text>
        <dbReference type="Rhea" id="RHEA:17149"/>
        <dbReference type="Rhea" id="RHEA-COMP:11964"/>
        <dbReference type="Rhea" id="RHEA-COMP:11965"/>
        <dbReference type="ChEBI" id="CHEBI:15377"/>
        <dbReference type="ChEBI" id="CHEBI:15378"/>
        <dbReference type="ChEBI" id="CHEBI:15379"/>
        <dbReference type="ChEBI" id="CHEBI:30879"/>
        <dbReference type="ChEBI" id="CHEBI:57618"/>
        <dbReference type="ChEBI" id="CHEBI:58210"/>
        <dbReference type="ChEBI" id="CHEBI:142491"/>
        <dbReference type="EC" id="1.14.14.1"/>
    </reaction>
</comment>
<dbReference type="GO" id="GO:0016712">
    <property type="term" value="F:oxidoreductase activity, acting on paired donors, with incorporation or reduction of molecular oxygen, reduced flavin or flavoprotein as one donor, and incorporation of one atom of oxygen"/>
    <property type="evidence" value="ECO:0007669"/>
    <property type="project" value="UniProtKB-EC"/>
</dbReference>
<name>A0A1V0D9F6_PIERA</name>
<comment type="similarity">
    <text evidence="5 17">Belongs to the cytochrome P450 family.</text>
</comment>
<comment type="cofactor">
    <cofactor evidence="1 16">
        <name>heme</name>
        <dbReference type="ChEBI" id="CHEBI:30413"/>
    </cofactor>
</comment>
<dbReference type="Gene3D" id="1.10.630.10">
    <property type="entry name" value="Cytochrome P450"/>
    <property type="match status" value="1"/>
</dbReference>
<dbReference type="PANTHER" id="PTHR24292:SF84">
    <property type="entry name" value="CYTOCHROME P450 28A5-RELATED"/>
    <property type="match status" value="1"/>
</dbReference>
<evidence type="ECO:0000256" key="15">
    <source>
        <dbReference type="ARBA" id="ARBA00047827"/>
    </source>
</evidence>
<dbReference type="EC" id="1.14.14.1" evidence="6"/>
<dbReference type="InterPro" id="IPR017972">
    <property type="entry name" value="Cyt_P450_CS"/>
</dbReference>
<dbReference type="InterPro" id="IPR002403">
    <property type="entry name" value="Cyt_P450_E_grp-IV"/>
</dbReference>
<dbReference type="AlphaFoldDB" id="A0A1V0D9F6"/>
<dbReference type="Pfam" id="PF00067">
    <property type="entry name" value="p450"/>
    <property type="match status" value="1"/>
</dbReference>
<evidence type="ECO:0000256" key="11">
    <source>
        <dbReference type="ARBA" id="ARBA00023002"/>
    </source>
</evidence>
<evidence type="ECO:0000256" key="13">
    <source>
        <dbReference type="ARBA" id="ARBA00023033"/>
    </source>
</evidence>
<evidence type="ECO:0000256" key="3">
    <source>
        <dbReference type="ARBA" id="ARBA00004174"/>
    </source>
</evidence>
<keyword evidence="10" id="KW-0492">Microsome</keyword>
<evidence type="ECO:0000256" key="7">
    <source>
        <dbReference type="ARBA" id="ARBA00022617"/>
    </source>
</evidence>
<keyword evidence="11 17" id="KW-0560">Oxidoreductase</keyword>
<evidence type="ECO:0000256" key="6">
    <source>
        <dbReference type="ARBA" id="ARBA00012109"/>
    </source>
</evidence>
<evidence type="ECO:0000256" key="9">
    <source>
        <dbReference type="ARBA" id="ARBA00022824"/>
    </source>
</evidence>
<evidence type="ECO:0000256" key="14">
    <source>
        <dbReference type="ARBA" id="ARBA00023136"/>
    </source>
</evidence>
<evidence type="ECO:0000256" key="4">
    <source>
        <dbReference type="ARBA" id="ARBA00004406"/>
    </source>
</evidence>
<evidence type="ECO:0000313" key="18">
    <source>
        <dbReference type="EMBL" id="ARA91634.1"/>
    </source>
</evidence>
<dbReference type="GO" id="GO:0005506">
    <property type="term" value="F:iron ion binding"/>
    <property type="evidence" value="ECO:0007669"/>
    <property type="project" value="InterPro"/>
</dbReference>
<dbReference type="EMBL" id="KY212070">
    <property type="protein sequence ID" value="ARA91634.1"/>
    <property type="molecule type" value="mRNA"/>
</dbReference>
<evidence type="ECO:0000256" key="8">
    <source>
        <dbReference type="ARBA" id="ARBA00022723"/>
    </source>
</evidence>
<evidence type="ECO:0000256" key="17">
    <source>
        <dbReference type="RuleBase" id="RU000461"/>
    </source>
</evidence>
<feature type="binding site" description="axial binding residue" evidence="16">
    <location>
        <position position="442"/>
    </location>
    <ligand>
        <name>heme</name>
        <dbReference type="ChEBI" id="CHEBI:30413"/>
    </ligand>
    <ligandPart>
        <name>Fe</name>
        <dbReference type="ChEBI" id="CHEBI:18248"/>
    </ligandPart>
</feature>
<evidence type="ECO:0000256" key="16">
    <source>
        <dbReference type="PIRSR" id="PIRSR602403-1"/>
    </source>
</evidence>
<dbReference type="InterPro" id="IPR036396">
    <property type="entry name" value="Cyt_P450_sf"/>
</dbReference>
<reference evidence="18" key="1">
    <citation type="submission" date="2016-11" db="EMBL/GenBank/DDBJ databases">
        <title>Identification of cytochrome P450 monooxygenase genes from the cabbage butterfly, Pieris rapae.</title>
        <authorList>
            <person name="Liu S."/>
        </authorList>
    </citation>
    <scope>NUCLEOTIDE SEQUENCE</scope>
    <source>
        <strain evidence="18">SH</strain>
    </source>
</reference>
<proteinExistence type="evidence at transcript level"/>
<dbReference type="SUPFAM" id="SSF48264">
    <property type="entry name" value="Cytochrome P450"/>
    <property type="match status" value="1"/>
</dbReference>
<sequence length="500" mass="57088">MFTLILFGLSLVLLLIYLNGKYNEIYWRKRNVKFHPRNKVAGVFWDFITQDKAVFEILCELYKDYRNEPAVGIGGILTPTLYVPDPVNIQHVMASDFNSFNHRGLDANEGDLLADNIFLMHGNRWKLMRQNLTPLFTSKKLKSMYYIIDKSAVDFIKLLKTNPDLWNGNTFDTLSSFCSAAVGAAVFGVSTKSIFDSPFLNMARDALEPNIVSNIKFSLANISTSLFRMLNIKIFKRHEKFFIGAIKQVIKERKQDNVKKHDFVDICVTLQNSGKLLDKDTGLEMTATDELLAAQAFFFFIAGVEPTATAIFATLVELGRNPEHLARLHEEIDASFAEHNNEMPYDAVVNMNFLDMALNEALRMHPPIGFSSRQCVKDTVLPTGNIKVDKGTRIFTPIFELHHDERYYEEPEVYKPERFSAENRHKIADITYMPFGKGNRICVGMRYATLQAKAGLIHLLRNFTVKTVIEDGGMRYSKQQVQVRLDNVDVELIPRQNISV</sequence>
<evidence type="ECO:0000256" key="5">
    <source>
        <dbReference type="ARBA" id="ARBA00010617"/>
    </source>
</evidence>
<dbReference type="GO" id="GO:0005789">
    <property type="term" value="C:endoplasmic reticulum membrane"/>
    <property type="evidence" value="ECO:0007669"/>
    <property type="project" value="UniProtKB-SubCell"/>
</dbReference>
<dbReference type="FunFam" id="1.10.630.10:FF:000182">
    <property type="entry name" value="Cytochrome P450 3A4"/>
    <property type="match status" value="1"/>
</dbReference>
<keyword evidence="8 16" id="KW-0479">Metal-binding</keyword>
<dbReference type="PANTHER" id="PTHR24292">
    <property type="entry name" value="CYTOCHROME P450"/>
    <property type="match status" value="1"/>
</dbReference>